<feature type="transmembrane region" description="Helical" evidence="2">
    <location>
        <begin position="6"/>
        <end position="28"/>
    </location>
</feature>
<dbReference type="Proteomes" id="UP001597182">
    <property type="component" value="Unassembled WGS sequence"/>
</dbReference>
<dbReference type="EMBL" id="JBHTMB010000211">
    <property type="protein sequence ID" value="MFD1236225.1"/>
    <property type="molecule type" value="Genomic_DNA"/>
</dbReference>
<keyword evidence="2" id="KW-0472">Membrane</keyword>
<keyword evidence="2" id="KW-0812">Transmembrane</keyword>
<evidence type="ECO:0000256" key="1">
    <source>
        <dbReference type="SAM" id="MobiDB-lite"/>
    </source>
</evidence>
<evidence type="ECO:0000313" key="4">
    <source>
        <dbReference type="Proteomes" id="UP001597182"/>
    </source>
</evidence>
<keyword evidence="2" id="KW-1133">Transmembrane helix</keyword>
<gene>
    <name evidence="3" type="ORF">ACFQ34_23285</name>
</gene>
<keyword evidence="4" id="KW-1185">Reference proteome</keyword>
<evidence type="ECO:0000256" key="2">
    <source>
        <dbReference type="SAM" id="Phobius"/>
    </source>
</evidence>
<feature type="compositionally biased region" description="Low complexity" evidence="1">
    <location>
        <begin position="48"/>
        <end position="74"/>
    </location>
</feature>
<organism evidence="3 4">
    <name type="scientific">Pseudonocardia benzenivorans</name>
    <dbReference type="NCBI Taxonomy" id="228005"/>
    <lineage>
        <taxon>Bacteria</taxon>
        <taxon>Bacillati</taxon>
        <taxon>Actinomycetota</taxon>
        <taxon>Actinomycetes</taxon>
        <taxon>Pseudonocardiales</taxon>
        <taxon>Pseudonocardiaceae</taxon>
        <taxon>Pseudonocardia</taxon>
    </lineage>
</organism>
<comment type="caution">
    <text evidence="3">The sequence shown here is derived from an EMBL/GenBank/DDBJ whole genome shotgun (WGS) entry which is preliminary data.</text>
</comment>
<dbReference type="RefSeq" id="WP_339124345.1">
    <property type="nucleotide sequence ID" value="NZ_BAABKS010000012.1"/>
</dbReference>
<sequence>MAISTLAWVLVGIGGWLVAGLVIAFGFARFLRLREERIGQDRPPVPKRPAAADPAPAAPTPGDAMPADDPTPGDQVPPAGTERPAPHLPQQRRPVRGRRPRIGPSSRRG</sequence>
<feature type="compositionally biased region" description="Basic residues" evidence="1">
    <location>
        <begin position="93"/>
        <end position="109"/>
    </location>
</feature>
<feature type="region of interest" description="Disordered" evidence="1">
    <location>
        <begin position="36"/>
        <end position="109"/>
    </location>
</feature>
<proteinExistence type="predicted"/>
<name>A0ABW3VPE8_9PSEU</name>
<reference evidence="4" key="1">
    <citation type="journal article" date="2019" name="Int. J. Syst. Evol. Microbiol.">
        <title>The Global Catalogue of Microorganisms (GCM) 10K type strain sequencing project: providing services to taxonomists for standard genome sequencing and annotation.</title>
        <authorList>
            <consortium name="The Broad Institute Genomics Platform"/>
            <consortium name="The Broad Institute Genome Sequencing Center for Infectious Disease"/>
            <person name="Wu L."/>
            <person name="Ma J."/>
        </authorList>
    </citation>
    <scope>NUCLEOTIDE SEQUENCE [LARGE SCALE GENOMIC DNA]</scope>
    <source>
        <strain evidence="4">CCUG 49018</strain>
    </source>
</reference>
<evidence type="ECO:0000313" key="3">
    <source>
        <dbReference type="EMBL" id="MFD1236225.1"/>
    </source>
</evidence>
<protein>
    <submittedName>
        <fullName evidence="3">Uncharacterized protein</fullName>
    </submittedName>
</protein>
<accession>A0ABW3VPE8</accession>